<gene>
    <name evidence="2" type="ORF">ACFQ27_16480</name>
</gene>
<sequence>MIACYADRTSLRPGESFGLCASGDHGPVSVEIARVGAERTVVLRLEGVAVGDHPTPADAVSAGCNWPAAVAITVGADWRSGYYDIAVTDAAGETAHHFLCVRAARGREQREVLVLTTNTWHAYNYWGGQNAYCDVAALMEGGVPLPQAMEGAVGVLSTQRPFAQMLLAPPPGMPRLVNMTKRGFQRRPWAGADSAWSRDHRQSPYDGSAGFLQKWEEVYVRWAEGIEGRTFDYLTDHDLDAEPDALDPYERVIHVGHSEYWSGPQRDVVEAFTDRGGALIILSGNTAFWKVRWEDGGRRMICHKWKGLEAEAPDGLAATHLWSHPLFGRPEATMTGLSFIFGGYHRLGNCVARGAGGFTIYRPDHWALAGADLYWGDVIGDQVPLIGYENDGCAITFDDTGLPAPVSRLGVPDNLEIIGMAPAAFAEVDSPYAPLIPPEQLDVVAEIAFGDASPAGQARVLRGHAVMASFERGRGFVFNSGTTEWAHGLAARDPFVEQITRNVLARPANLA</sequence>
<comment type="caution">
    <text evidence="2">The sequence shown here is derived from an EMBL/GenBank/DDBJ whole genome shotgun (WGS) entry which is preliminary data.</text>
</comment>
<dbReference type="SUPFAM" id="SSF52317">
    <property type="entry name" value="Class I glutamine amidotransferase-like"/>
    <property type="match status" value="1"/>
</dbReference>
<evidence type="ECO:0000313" key="2">
    <source>
        <dbReference type="EMBL" id="MFD1192186.1"/>
    </source>
</evidence>
<proteinExistence type="predicted"/>
<feature type="domain" description="N,N-dimethylformamidase beta subunit-like C-terminal" evidence="1">
    <location>
        <begin position="45"/>
        <end position="490"/>
    </location>
</feature>
<dbReference type="InterPro" id="IPR046540">
    <property type="entry name" value="DMFA2_C"/>
</dbReference>
<protein>
    <submittedName>
        <fullName evidence="2">N,N-dimethylformamidase beta subunit family domain-containing protein</fullName>
    </submittedName>
</protein>
<evidence type="ECO:0000259" key="1">
    <source>
        <dbReference type="Pfam" id="PF20254"/>
    </source>
</evidence>
<dbReference type="RefSeq" id="WP_377354377.1">
    <property type="nucleotide sequence ID" value="NZ_JBHTLQ010000046.1"/>
</dbReference>
<reference evidence="3" key="1">
    <citation type="journal article" date="2019" name="Int. J. Syst. Evol. Microbiol.">
        <title>The Global Catalogue of Microorganisms (GCM) 10K type strain sequencing project: providing services to taxonomists for standard genome sequencing and annotation.</title>
        <authorList>
            <consortium name="The Broad Institute Genomics Platform"/>
            <consortium name="The Broad Institute Genome Sequencing Center for Infectious Disease"/>
            <person name="Wu L."/>
            <person name="Ma J."/>
        </authorList>
    </citation>
    <scope>NUCLEOTIDE SEQUENCE [LARGE SCALE GENOMIC DNA]</scope>
    <source>
        <strain evidence="3">CCUG 55074</strain>
    </source>
</reference>
<dbReference type="Pfam" id="PF20254">
    <property type="entry name" value="DMFA2_C"/>
    <property type="match status" value="1"/>
</dbReference>
<dbReference type="InterPro" id="IPR029062">
    <property type="entry name" value="Class_I_gatase-like"/>
</dbReference>
<dbReference type="EMBL" id="JBHTLQ010000046">
    <property type="protein sequence ID" value="MFD1192186.1"/>
    <property type="molecule type" value="Genomic_DNA"/>
</dbReference>
<organism evidence="2 3">
    <name type="scientific">Phenylobacterium conjunctum</name>
    <dbReference type="NCBI Taxonomy" id="1298959"/>
    <lineage>
        <taxon>Bacteria</taxon>
        <taxon>Pseudomonadati</taxon>
        <taxon>Pseudomonadota</taxon>
        <taxon>Alphaproteobacteria</taxon>
        <taxon>Caulobacterales</taxon>
        <taxon>Caulobacteraceae</taxon>
        <taxon>Phenylobacterium</taxon>
    </lineage>
</organism>
<name>A0ABW3T5Q3_9CAUL</name>
<dbReference type="Proteomes" id="UP001597216">
    <property type="component" value="Unassembled WGS sequence"/>
</dbReference>
<keyword evidence="3" id="KW-1185">Reference proteome</keyword>
<evidence type="ECO:0000313" key="3">
    <source>
        <dbReference type="Proteomes" id="UP001597216"/>
    </source>
</evidence>
<accession>A0ABW3T5Q3</accession>